<evidence type="ECO:0000259" key="1">
    <source>
        <dbReference type="PROSITE" id="PS51186"/>
    </source>
</evidence>
<evidence type="ECO:0000313" key="2">
    <source>
        <dbReference type="EMBL" id="KAK2596399.1"/>
    </source>
</evidence>
<dbReference type="EMBL" id="JAUJFL010000011">
    <property type="protein sequence ID" value="KAK2596399.1"/>
    <property type="molecule type" value="Genomic_DNA"/>
</dbReference>
<dbReference type="CDD" id="cd04301">
    <property type="entry name" value="NAT_SF"/>
    <property type="match status" value="1"/>
</dbReference>
<evidence type="ECO:0000313" key="3">
    <source>
        <dbReference type="Proteomes" id="UP001265746"/>
    </source>
</evidence>
<proteinExistence type="predicted"/>
<dbReference type="Proteomes" id="UP001265746">
    <property type="component" value="Unassembled WGS sequence"/>
</dbReference>
<dbReference type="Gene3D" id="3.40.630.30">
    <property type="match status" value="1"/>
</dbReference>
<reference evidence="2" key="1">
    <citation type="submission" date="2023-06" db="EMBL/GenBank/DDBJ databases">
        <authorList>
            <person name="Noh H."/>
        </authorList>
    </citation>
    <scope>NUCLEOTIDE SEQUENCE</scope>
    <source>
        <strain evidence="2">DUCC20226</strain>
    </source>
</reference>
<dbReference type="SUPFAM" id="SSF55729">
    <property type="entry name" value="Acyl-CoA N-acyltransferases (Nat)"/>
    <property type="match status" value="1"/>
</dbReference>
<keyword evidence="3" id="KW-1185">Reference proteome</keyword>
<comment type="caution">
    <text evidence="2">The sequence shown here is derived from an EMBL/GenBank/DDBJ whole genome shotgun (WGS) entry which is preliminary data.</text>
</comment>
<protein>
    <recommendedName>
        <fullName evidence="1">N-acetyltransferase domain-containing protein</fullName>
    </recommendedName>
</protein>
<dbReference type="PANTHER" id="PTHR43617:SF22">
    <property type="entry name" value="L-AMINO ACID N-ACETYLTRANSFERASE AAAT"/>
    <property type="match status" value="1"/>
</dbReference>
<dbReference type="Pfam" id="PF00583">
    <property type="entry name" value="Acetyltransf_1"/>
    <property type="match status" value="1"/>
</dbReference>
<name>A0AAD9S163_PHOAM</name>
<dbReference type="PANTHER" id="PTHR43617">
    <property type="entry name" value="L-AMINO ACID N-ACETYLTRANSFERASE"/>
    <property type="match status" value="1"/>
</dbReference>
<dbReference type="InterPro" id="IPR000182">
    <property type="entry name" value="GNAT_dom"/>
</dbReference>
<sequence length="187" mass="20771">MDTSPGAEIELRQRQRSDLPRLHDIITAVYEQTGYPVDGPSCFEDFLDPPSDQVLYTITAVLKPTDPETENEQPVAGHAMIMSPSSGALNLASKVHLQRGGTVENHAVLSRFFVNPAVQARGIGSKMLEEVTAWGRRERKRLVLIVLEKDEGAIRLYDRAGWVRVGEYVFTSKWGTGYNAIAYLGPQ</sequence>
<dbReference type="AlphaFoldDB" id="A0AAD9S163"/>
<accession>A0AAD9S163</accession>
<organism evidence="2 3">
    <name type="scientific">Phomopsis amygdali</name>
    <name type="common">Fusicoccum amygdali</name>
    <dbReference type="NCBI Taxonomy" id="1214568"/>
    <lineage>
        <taxon>Eukaryota</taxon>
        <taxon>Fungi</taxon>
        <taxon>Dikarya</taxon>
        <taxon>Ascomycota</taxon>
        <taxon>Pezizomycotina</taxon>
        <taxon>Sordariomycetes</taxon>
        <taxon>Sordariomycetidae</taxon>
        <taxon>Diaporthales</taxon>
        <taxon>Diaporthaceae</taxon>
        <taxon>Diaporthe</taxon>
    </lineage>
</organism>
<dbReference type="GO" id="GO:0016747">
    <property type="term" value="F:acyltransferase activity, transferring groups other than amino-acyl groups"/>
    <property type="evidence" value="ECO:0007669"/>
    <property type="project" value="InterPro"/>
</dbReference>
<dbReference type="InterPro" id="IPR050276">
    <property type="entry name" value="MshD_Acetyltransferase"/>
</dbReference>
<feature type="domain" description="N-acetyltransferase" evidence="1">
    <location>
        <begin position="9"/>
        <end position="185"/>
    </location>
</feature>
<dbReference type="InterPro" id="IPR016181">
    <property type="entry name" value="Acyl_CoA_acyltransferase"/>
</dbReference>
<gene>
    <name evidence="2" type="ORF">N8I77_013291</name>
</gene>
<dbReference type="PROSITE" id="PS51186">
    <property type="entry name" value="GNAT"/>
    <property type="match status" value="1"/>
</dbReference>